<dbReference type="SMART" id="SM00788">
    <property type="entry name" value="Adenylsucc_synt"/>
    <property type="match status" value="1"/>
</dbReference>
<feature type="binding site" description="in other chain" evidence="8">
    <location>
        <position position="130"/>
    </location>
    <ligand>
        <name>IMP</name>
        <dbReference type="ChEBI" id="CHEBI:58053"/>
        <note>ligand shared between dimeric partners</note>
    </ligand>
</feature>
<dbReference type="AlphaFoldDB" id="A0A348G5R4"/>
<dbReference type="InterPro" id="IPR001114">
    <property type="entry name" value="Adenylosuccinate_synthetase"/>
</dbReference>
<feature type="binding site" description="in other chain" evidence="8">
    <location>
        <begin position="13"/>
        <end position="16"/>
    </location>
    <ligand>
        <name>IMP</name>
        <dbReference type="ChEBI" id="CHEBI:58053"/>
        <note>ligand shared between dimeric partners</note>
    </ligand>
</feature>
<feature type="binding site" evidence="8">
    <location>
        <begin position="413"/>
        <end position="415"/>
    </location>
    <ligand>
        <name>GTP</name>
        <dbReference type="ChEBI" id="CHEBI:37565"/>
    </ligand>
</feature>
<dbReference type="GO" id="GO:0000287">
    <property type="term" value="F:magnesium ion binding"/>
    <property type="evidence" value="ECO:0007669"/>
    <property type="project" value="UniProtKB-UniRule"/>
</dbReference>
<reference evidence="11 12" key="1">
    <citation type="submission" date="2018-08" db="EMBL/GenBank/DDBJ databases">
        <title>Complete genome sequencing of Blastochloris tepida GI.</title>
        <authorList>
            <person name="Tsukatani Y."/>
            <person name="Mori H."/>
        </authorList>
    </citation>
    <scope>NUCLEOTIDE SEQUENCE [LARGE SCALE GENOMIC DNA]</scope>
    <source>
        <strain evidence="11 12">GI</strain>
    </source>
</reference>
<keyword evidence="2 8" id="KW-0436">Ligase</keyword>
<dbReference type="PROSITE" id="PS01266">
    <property type="entry name" value="ADENYLOSUCCIN_SYN_1"/>
    <property type="match status" value="1"/>
</dbReference>
<dbReference type="InterPro" id="IPR018220">
    <property type="entry name" value="Adenylosuccin_syn_GTP-bd"/>
</dbReference>
<dbReference type="CDD" id="cd03108">
    <property type="entry name" value="AdSS"/>
    <property type="match status" value="1"/>
</dbReference>
<dbReference type="GO" id="GO:0005737">
    <property type="term" value="C:cytoplasm"/>
    <property type="evidence" value="ECO:0007669"/>
    <property type="project" value="UniProtKB-SubCell"/>
</dbReference>
<dbReference type="FunFam" id="3.90.170.10:FF:000001">
    <property type="entry name" value="Adenylosuccinate synthetase"/>
    <property type="match status" value="1"/>
</dbReference>
<dbReference type="SUPFAM" id="SSF52540">
    <property type="entry name" value="P-loop containing nucleoside triphosphate hydrolases"/>
    <property type="match status" value="1"/>
</dbReference>
<comment type="cofactor">
    <cofactor evidence="8">
        <name>Mg(2+)</name>
        <dbReference type="ChEBI" id="CHEBI:18420"/>
    </cofactor>
    <text evidence="8">Binds 1 Mg(2+) ion per subunit.</text>
</comment>
<dbReference type="GO" id="GO:0004019">
    <property type="term" value="F:adenylosuccinate synthase activity"/>
    <property type="evidence" value="ECO:0007669"/>
    <property type="project" value="UniProtKB-UniRule"/>
</dbReference>
<feature type="binding site" evidence="8">
    <location>
        <position position="40"/>
    </location>
    <ligand>
        <name>Mg(2+)</name>
        <dbReference type="ChEBI" id="CHEBI:18420"/>
    </ligand>
</feature>
<dbReference type="PANTHER" id="PTHR11846:SF0">
    <property type="entry name" value="ADENYLOSUCCINATE SYNTHETASE"/>
    <property type="match status" value="1"/>
</dbReference>
<dbReference type="PROSITE" id="PS00513">
    <property type="entry name" value="ADENYLOSUCCIN_SYN_2"/>
    <property type="match status" value="1"/>
</dbReference>
<comment type="similarity">
    <text evidence="8 10">Belongs to the adenylosuccinate synthetase family.</text>
</comment>
<feature type="binding site" evidence="8">
    <location>
        <begin position="40"/>
        <end position="42"/>
    </location>
    <ligand>
        <name>GTP</name>
        <dbReference type="ChEBI" id="CHEBI:37565"/>
    </ligand>
</feature>
<evidence type="ECO:0000256" key="7">
    <source>
        <dbReference type="ARBA" id="ARBA00023134"/>
    </source>
</evidence>
<keyword evidence="3 8" id="KW-0479">Metal-binding</keyword>
<dbReference type="GO" id="GO:0044208">
    <property type="term" value="P:'de novo' AMP biosynthetic process"/>
    <property type="evidence" value="ECO:0007669"/>
    <property type="project" value="UniProtKB-UniRule"/>
</dbReference>
<dbReference type="Gene3D" id="3.40.440.10">
    <property type="entry name" value="Adenylosuccinate Synthetase, subunit A, domain 1"/>
    <property type="match status" value="1"/>
</dbReference>
<protein>
    <recommendedName>
        <fullName evidence="8 10">Adenylosuccinate synthetase</fullName>
        <shortName evidence="8">AMPSase</shortName>
        <shortName evidence="8">AdSS</shortName>
        <ecNumber evidence="8 10">6.3.4.4</ecNumber>
    </recommendedName>
    <alternativeName>
        <fullName evidence="8">IMP--aspartate ligase</fullName>
    </alternativeName>
</protein>
<evidence type="ECO:0000313" key="11">
    <source>
        <dbReference type="EMBL" id="BBF94897.1"/>
    </source>
</evidence>
<feature type="binding site" description="in other chain" evidence="8">
    <location>
        <begin position="38"/>
        <end position="41"/>
    </location>
    <ligand>
        <name>IMP</name>
        <dbReference type="ChEBI" id="CHEBI:58053"/>
        <note>ligand shared between dimeric partners</note>
    </ligand>
</feature>
<feature type="binding site" description="in other chain" evidence="8">
    <location>
        <position position="239"/>
    </location>
    <ligand>
        <name>IMP</name>
        <dbReference type="ChEBI" id="CHEBI:58053"/>
        <note>ligand shared between dimeric partners</note>
    </ligand>
</feature>
<dbReference type="Proteomes" id="UP000266934">
    <property type="component" value="Chromosome"/>
</dbReference>
<keyword evidence="4 8" id="KW-0547">Nucleotide-binding</keyword>
<evidence type="ECO:0000313" key="12">
    <source>
        <dbReference type="Proteomes" id="UP000266934"/>
    </source>
</evidence>
<feature type="binding site" evidence="8">
    <location>
        <position position="144"/>
    </location>
    <ligand>
        <name>IMP</name>
        <dbReference type="ChEBI" id="CHEBI:58053"/>
        <note>ligand shared between dimeric partners</note>
    </ligand>
</feature>
<evidence type="ECO:0000256" key="10">
    <source>
        <dbReference type="RuleBase" id="RU000520"/>
    </source>
</evidence>
<keyword evidence="6 8" id="KW-0460">Magnesium</keyword>
<dbReference type="InterPro" id="IPR042110">
    <property type="entry name" value="Adenylosuccinate_synth_dom2"/>
</dbReference>
<comment type="pathway">
    <text evidence="8 10">Purine metabolism; AMP biosynthesis via de novo pathway; AMP from IMP: step 1/2.</text>
</comment>
<evidence type="ECO:0000256" key="2">
    <source>
        <dbReference type="ARBA" id="ARBA00022598"/>
    </source>
</evidence>
<evidence type="ECO:0000256" key="3">
    <source>
        <dbReference type="ARBA" id="ARBA00022723"/>
    </source>
</evidence>
<feature type="binding site" evidence="8">
    <location>
        <begin position="331"/>
        <end position="333"/>
    </location>
    <ligand>
        <name>GTP</name>
        <dbReference type="ChEBI" id="CHEBI:37565"/>
    </ligand>
</feature>
<comment type="catalytic activity">
    <reaction evidence="8 10">
        <text>IMP + L-aspartate + GTP = N(6)-(1,2-dicarboxyethyl)-AMP + GDP + phosphate + 2 H(+)</text>
        <dbReference type="Rhea" id="RHEA:15753"/>
        <dbReference type="ChEBI" id="CHEBI:15378"/>
        <dbReference type="ChEBI" id="CHEBI:29991"/>
        <dbReference type="ChEBI" id="CHEBI:37565"/>
        <dbReference type="ChEBI" id="CHEBI:43474"/>
        <dbReference type="ChEBI" id="CHEBI:57567"/>
        <dbReference type="ChEBI" id="CHEBI:58053"/>
        <dbReference type="ChEBI" id="CHEBI:58189"/>
        <dbReference type="EC" id="6.3.4.4"/>
    </reaction>
</comment>
<dbReference type="InterPro" id="IPR033128">
    <property type="entry name" value="Adenylosuccin_syn_Lys_AS"/>
</dbReference>
<keyword evidence="12" id="KW-1185">Reference proteome</keyword>
<dbReference type="OrthoDB" id="9807553at2"/>
<dbReference type="HAMAP" id="MF_00011">
    <property type="entry name" value="Adenylosucc_synth"/>
    <property type="match status" value="1"/>
</dbReference>
<feature type="binding site" evidence="8">
    <location>
        <begin position="12"/>
        <end position="18"/>
    </location>
    <ligand>
        <name>GTP</name>
        <dbReference type="ChEBI" id="CHEBI:37565"/>
    </ligand>
</feature>
<dbReference type="Gene3D" id="3.90.170.10">
    <property type="entry name" value="Adenylosuccinate Synthetase, subunit A, domain 3"/>
    <property type="match status" value="1"/>
</dbReference>
<dbReference type="GO" id="GO:0046040">
    <property type="term" value="P:IMP metabolic process"/>
    <property type="evidence" value="ECO:0007669"/>
    <property type="project" value="TreeGrafter"/>
</dbReference>
<dbReference type="NCBIfam" id="TIGR00184">
    <property type="entry name" value="purA"/>
    <property type="match status" value="1"/>
</dbReference>
<comment type="subunit">
    <text evidence="1 8">Homodimer.</text>
</comment>
<comment type="subcellular location">
    <subcellularLocation>
        <location evidence="8">Cytoplasm</location>
    </subcellularLocation>
</comment>
<dbReference type="NCBIfam" id="NF002223">
    <property type="entry name" value="PRK01117.1"/>
    <property type="match status" value="1"/>
</dbReference>
<organism evidence="11 12">
    <name type="scientific">Blastochloris tepida</name>
    <dbReference type="NCBI Taxonomy" id="2233851"/>
    <lineage>
        <taxon>Bacteria</taxon>
        <taxon>Pseudomonadati</taxon>
        <taxon>Pseudomonadota</taxon>
        <taxon>Alphaproteobacteria</taxon>
        <taxon>Hyphomicrobiales</taxon>
        <taxon>Blastochloridaceae</taxon>
        <taxon>Blastochloris</taxon>
    </lineage>
</organism>
<evidence type="ECO:0000256" key="4">
    <source>
        <dbReference type="ARBA" id="ARBA00022741"/>
    </source>
</evidence>
<accession>A0A348G5R4</accession>
<feature type="active site" description="Proton donor" evidence="8">
    <location>
        <position position="41"/>
    </location>
</feature>
<dbReference type="FunFam" id="1.10.300.10:FF:000001">
    <property type="entry name" value="Adenylosuccinate synthetase"/>
    <property type="match status" value="1"/>
</dbReference>
<dbReference type="InterPro" id="IPR042109">
    <property type="entry name" value="Adenylosuccinate_synth_dom1"/>
</dbReference>
<dbReference type="Pfam" id="PF00709">
    <property type="entry name" value="Adenylsucc_synt"/>
    <property type="match status" value="1"/>
</dbReference>
<proteinExistence type="inferred from homology"/>
<dbReference type="KEGG" id="blag:BLTE_35820"/>
<feature type="active site" evidence="9">
    <location>
        <position position="141"/>
    </location>
</feature>
<evidence type="ECO:0000256" key="9">
    <source>
        <dbReference type="PROSITE-ProRule" id="PRU10134"/>
    </source>
</evidence>
<name>A0A348G5R4_9HYPH</name>
<sequence length="430" mass="46495">MANVVVVGSQWGDEGKGKIVDWLSEQADVVVRFQGGHNAGHTLVIDDTTYKLSLLPSGIVRPGKLSVIGNGVVLDPRALVDEIARLTAQGVRIDRDVLRIADNVTLILPLHRELDALRESGAAGTRIGTTKRGIGPAYEDKVGRRAIRLMDLAEPETLPAKIDRLLAHHNPLRQGLGMPPVPRDELAGELIALAPQVLPYMDRVWALLDDHRRAGSRILFEGAQGALLDVDHGTYPFVTSSNTVAGAAAIGSGLGPTAIGYVLGIAKAYTTRVGEGPFPTELFDDIGRRIGERGREFGTVTGRPRRCGWFDAVIVRQTVKTSGITGIALTKLDILDGFDEIKVCVRYRLDGEEIDYLPAGQGAQARIEPVYETIPGWSASTAGARSWADLPAQAIKYVRWIEELIGCPVALLSTSPERDDTILVQNPFET</sequence>
<dbReference type="EC" id="6.3.4.4" evidence="8 10"/>
<dbReference type="Gene3D" id="1.10.300.10">
    <property type="entry name" value="Adenylosuccinate Synthetase, subunit A, domain 2"/>
    <property type="match status" value="1"/>
</dbReference>
<dbReference type="GO" id="GO:0005525">
    <property type="term" value="F:GTP binding"/>
    <property type="evidence" value="ECO:0007669"/>
    <property type="project" value="UniProtKB-UniRule"/>
</dbReference>
<keyword evidence="7 8" id="KW-0342">GTP-binding</keyword>
<dbReference type="InterPro" id="IPR042111">
    <property type="entry name" value="Adenylosuccinate_synth_dom3"/>
</dbReference>
<feature type="binding site" description="in other chain" evidence="8">
    <location>
        <position position="303"/>
    </location>
    <ligand>
        <name>IMP</name>
        <dbReference type="ChEBI" id="CHEBI:58053"/>
        <note>ligand shared between dimeric partners</note>
    </ligand>
</feature>
<feature type="binding site" evidence="8">
    <location>
        <position position="13"/>
    </location>
    <ligand>
        <name>Mg(2+)</name>
        <dbReference type="ChEBI" id="CHEBI:18420"/>
    </ligand>
</feature>
<evidence type="ECO:0000256" key="8">
    <source>
        <dbReference type="HAMAP-Rule" id="MF_00011"/>
    </source>
</evidence>
<dbReference type="InterPro" id="IPR027417">
    <property type="entry name" value="P-loop_NTPase"/>
</dbReference>
<keyword evidence="5 8" id="KW-0658">Purine biosynthesis</keyword>
<evidence type="ECO:0000256" key="5">
    <source>
        <dbReference type="ARBA" id="ARBA00022755"/>
    </source>
</evidence>
<evidence type="ECO:0000256" key="6">
    <source>
        <dbReference type="ARBA" id="ARBA00022842"/>
    </source>
</evidence>
<dbReference type="EMBL" id="AP018907">
    <property type="protein sequence ID" value="BBF94897.1"/>
    <property type="molecule type" value="Genomic_DNA"/>
</dbReference>
<feature type="active site" description="Proton acceptor" evidence="8">
    <location>
        <position position="13"/>
    </location>
</feature>
<keyword evidence="8" id="KW-0963">Cytoplasm</keyword>
<feature type="binding site" evidence="8">
    <location>
        <position position="305"/>
    </location>
    <ligand>
        <name>GTP</name>
        <dbReference type="ChEBI" id="CHEBI:37565"/>
    </ligand>
</feature>
<dbReference type="RefSeq" id="WP_126401939.1">
    <property type="nucleotide sequence ID" value="NZ_AP018907.1"/>
</dbReference>
<comment type="function">
    <text evidence="8">Plays an important role in the de novo pathway of purine nucleotide biosynthesis. Catalyzes the first committed step in the biosynthesis of AMP from IMP.</text>
</comment>
<feature type="binding site" description="in other chain" evidence="8">
    <location>
        <position position="224"/>
    </location>
    <ligand>
        <name>IMP</name>
        <dbReference type="ChEBI" id="CHEBI:58053"/>
        <note>ligand shared between dimeric partners</note>
    </ligand>
</feature>
<gene>
    <name evidence="8 11" type="primary">purA</name>
    <name evidence="11" type="ORF">BLTE_35820</name>
</gene>
<evidence type="ECO:0000256" key="1">
    <source>
        <dbReference type="ARBA" id="ARBA00011738"/>
    </source>
</evidence>
<dbReference type="UniPathway" id="UPA00075">
    <property type="reaction ID" value="UER00335"/>
</dbReference>
<dbReference type="PANTHER" id="PTHR11846">
    <property type="entry name" value="ADENYLOSUCCINATE SYNTHETASE"/>
    <property type="match status" value="1"/>
</dbReference>
<feature type="binding site" evidence="8">
    <location>
        <begin position="299"/>
        <end position="305"/>
    </location>
    <ligand>
        <name>substrate</name>
    </ligand>
</feature>